<dbReference type="Proteomes" id="UP000007008">
    <property type="component" value="Segment"/>
</dbReference>
<protein>
    <submittedName>
        <fullName evidence="1">Uncharacterized protein</fullName>
    </submittedName>
</protein>
<name>M4T233_9CAUD</name>
<sequence length="58" mass="6813">MMEPRYITVDARKLTQDQTEALFDAIPEGTLVTGDYVLVREKWSKDFYDEVCERVVKL</sequence>
<proteinExistence type="predicted"/>
<evidence type="ECO:0000313" key="1">
    <source>
        <dbReference type="EMBL" id="AGH62731.1"/>
    </source>
</evidence>
<dbReference type="KEGG" id="vg:15486163"/>
<keyword evidence="2" id="KW-1185">Reference proteome</keyword>
<evidence type="ECO:0000313" key="2">
    <source>
        <dbReference type="Proteomes" id="UP000007008"/>
    </source>
</evidence>
<dbReference type="GeneID" id="15486163"/>
<organism evidence="1 2">
    <name type="scientific">Pseudomonas phage UFV-P2</name>
    <dbReference type="NCBI Taxonomy" id="1235661"/>
    <lineage>
        <taxon>Viruses</taxon>
        <taxon>Duplodnaviria</taxon>
        <taxon>Heunggongvirae</taxon>
        <taxon>Uroviricota</taxon>
        <taxon>Caudoviricetes</taxon>
        <taxon>Vicosavirus</taxon>
        <taxon>Vicosavirus UFVP2</taxon>
    </lineage>
</organism>
<dbReference type="RefSeq" id="YP_007518489.1">
    <property type="nucleotide sequence ID" value="NC_018850.2"/>
</dbReference>
<reference evidence="1 2" key="1">
    <citation type="journal article" date="2013" name="Genome Announc.">
        <title>Complete Genome Sequence of the Pseudomonas fluorescens Bacteriophage UFV-P2.</title>
        <authorList>
            <person name="Eller M.R."/>
            <person name="Salgado R.L."/>
            <person name="Vidigal P.M."/>
            <person name="Alves M.P."/>
            <person name="Dias R.S."/>
            <person name="de Oliveira L.L."/>
            <person name="da Silva C.C."/>
            <person name="de Carvalho A.F."/>
            <person name="De Paula S.O."/>
        </authorList>
    </citation>
    <scope>NUCLEOTIDE SEQUENCE [LARGE SCALE GENOMIC DNA]</scope>
</reference>
<dbReference type="EMBL" id="JX863101">
    <property type="protein sequence ID" value="AGH62731.1"/>
    <property type="molecule type" value="Genomic_DNA"/>
</dbReference>
<accession>M4T233</accession>